<feature type="compositionally biased region" description="Basic residues" evidence="1">
    <location>
        <begin position="223"/>
        <end position="233"/>
    </location>
</feature>
<feature type="compositionally biased region" description="Low complexity" evidence="1">
    <location>
        <begin position="340"/>
        <end position="361"/>
    </location>
</feature>
<dbReference type="OrthoDB" id="5152093at2759"/>
<evidence type="ECO:0000313" key="2">
    <source>
        <dbReference type="EMBL" id="CAI4216147.1"/>
    </source>
</evidence>
<organism evidence="2 3">
    <name type="scientific">Parascedosporium putredinis</name>
    <dbReference type="NCBI Taxonomy" id="1442378"/>
    <lineage>
        <taxon>Eukaryota</taxon>
        <taxon>Fungi</taxon>
        <taxon>Dikarya</taxon>
        <taxon>Ascomycota</taxon>
        <taxon>Pezizomycotina</taxon>
        <taxon>Sordariomycetes</taxon>
        <taxon>Hypocreomycetidae</taxon>
        <taxon>Microascales</taxon>
        <taxon>Microascaceae</taxon>
        <taxon>Parascedosporium</taxon>
    </lineage>
</organism>
<dbReference type="Proteomes" id="UP000838763">
    <property type="component" value="Unassembled WGS sequence"/>
</dbReference>
<dbReference type="EMBL" id="CALLCH030000015">
    <property type="protein sequence ID" value="CAI4216147.1"/>
    <property type="molecule type" value="Genomic_DNA"/>
</dbReference>
<sequence>MLINLVRILFVKLGIVRHRGISFISIALGPNTAGEPLLPVTGRSAVLALRADAPPTCSGGESVCDGGCIPRGANCCRFGNNAYCDQGEYCTSDNMCCPLGKACPGPGACREGFATPVILAQTRAALESPAAPPAVPAEPRRSDQQPAFGPFAHHHQGPGGPPSGPEPSSTRAPGSPLRIIDNQGPRRTTFRVRAIQHTRTRRTSLRIVHEQGRRWPTRQRIFQQRRAHRRSPPAHHPLAPGLLADQAAPEALAQIPHPQAEVAGPTGTCEIRTVTVTAGTGGGSGVGGPGSGSDRGAAPTGGSGSGSGSGSGAPGSGSPGSGSGSGSGAPSGGSGGPGLGAPSAGAPSAGAPSGGARAPSA</sequence>
<evidence type="ECO:0000256" key="1">
    <source>
        <dbReference type="SAM" id="MobiDB-lite"/>
    </source>
</evidence>
<comment type="caution">
    <text evidence="2">The sequence shown here is derived from an EMBL/GenBank/DDBJ whole genome shotgun (WGS) entry which is preliminary data.</text>
</comment>
<feature type="region of interest" description="Disordered" evidence="1">
    <location>
        <begin position="276"/>
        <end position="361"/>
    </location>
</feature>
<feature type="region of interest" description="Disordered" evidence="1">
    <location>
        <begin position="128"/>
        <end position="189"/>
    </location>
</feature>
<evidence type="ECO:0000313" key="3">
    <source>
        <dbReference type="Proteomes" id="UP000838763"/>
    </source>
</evidence>
<gene>
    <name evidence="2" type="ORF">PPNO1_LOCUS5810</name>
</gene>
<keyword evidence="3" id="KW-1185">Reference proteome</keyword>
<feature type="compositionally biased region" description="Gly residues" evidence="1">
    <location>
        <begin position="279"/>
        <end position="339"/>
    </location>
</feature>
<reference evidence="2" key="1">
    <citation type="submission" date="2022-11" db="EMBL/GenBank/DDBJ databases">
        <authorList>
            <person name="Scott C."/>
            <person name="Bruce N."/>
        </authorList>
    </citation>
    <scope>NUCLEOTIDE SEQUENCE</scope>
</reference>
<protein>
    <submittedName>
        <fullName evidence="2">Uncharacterized protein</fullName>
    </submittedName>
</protein>
<name>A0A9P1MCA6_9PEZI</name>
<dbReference type="AlphaFoldDB" id="A0A9P1MCA6"/>
<feature type="region of interest" description="Disordered" evidence="1">
    <location>
        <begin position="210"/>
        <end position="240"/>
    </location>
</feature>
<proteinExistence type="predicted"/>
<accession>A0A9P1MCA6</accession>